<proteinExistence type="predicted"/>
<dbReference type="PANTHER" id="PTHR38436:SF1">
    <property type="entry name" value="ESTER CYCLASE"/>
    <property type="match status" value="1"/>
</dbReference>
<dbReference type="SUPFAM" id="SSF54427">
    <property type="entry name" value="NTF2-like"/>
    <property type="match status" value="1"/>
</dbReference>
<sequence length="180" mass="20132">MMAACHTQTSEYKTAAPAKKDIQLLKEFPQPKSMTIDPSLDQQKATEMVHAAQRFYAFWNTGNNALIPQTVTDNFFDNTLPKGRPQGPKGLTFASSNFRKAFPDLQCNIEDLVVTGEKVTARLSFTGTHKGNFGEKQPTGKTVNFFAIDILRVKDGKIIEDWHLEDNLTLMQQLGVVPEN</sequence>
<reference evidence="1 2" key="1">
    <citation type="submission" date="2024-01" db="EMBL/GenBank/DDBJ databases">
        <title>Seven novel Bacillus-like species.</title>
        <authorList>
            <person name="Liu G."/>
        </authorList>
    </citation>
    <scope>NUCLEOTIDE SEQUENCE [LARGE SCALE GENOMIC DNA]</scope>
    <source>
        <strain evidence="1 2">FJAT-51639</strain>
    </source>
</reference>
<evidence type="ECO:0000313" key="1">
    <source>
        <dbReference type="EMBL" id="MEI4799823.1"/>
    </source>
</evidence>
<dbReference type="Proteomes" id="UP001372526">
    <property type="component" value="Unassembled WGS sequence"/>
</dbReference>
<gene>
    <name evidence="1" type="ORF">WAZ07_00535</name>
</gene>
<dbReference type="EMBL" id="JBAWSX010000001">
    <property type="protein sequence ID" value="MEI4799823.1"/>
    <property type="molecule type" value="Genomic_DNA"/>
</dbReference>
<protein>
    <submittedName>
        <fullName evidence="1">Ester cyclase</fullName>
    </submittedName>
</protein>
<evidence type="ECO:0000313" key="2">
    <source>
        <dbReference type="Proteomes" id="UP001372526"/>
    </source>
</evidence>
<dbReference type="InterPro" id="IPR009959">
    <property type="entry name" value="Cyclase_SnoaL-like"/>
</dbReference>
<accession>A0ABU8FAW3</accession>
<dbReference type="Pfam" id="PF07366">
    <property type="entry name" value="SnoaL"/>
    <property type="match status" value="1"/>
</dbReference>
<dbReference type="PANTHER" id="PTHR38436">
    <property type="entry name" value="POLYKETIDE CYCLASE SNOAL-LIKE DOMAIN"/>
    <property type="match status" value="1"/>
</dbReference>
<organism evidence="1 2">
    <name type="scientific">Bacillus bruguierae</name>
    <dbReference type="NCBI Taxonomy" id="3127667"/>
    <lineage>
        <taxon>Bacteria</taxon>
        <taxon>Bacillati</taxon>
        <taxon>Bacillota</taxon>
        <taxon>Bacilli</taxon>
        <taxon>Bacillales</taxon>
        <taxon>Bacillaceae</taxon>
        <taxon>Bacillus</taxon>
    </lineage>
</organism>
<comment type="caution">
    <text evidence="1">The sequence shown here is derived from an EMBL/GenBank/DDBJ whole genome shotgun (WGS) entry which is preliminary data.</text>
</comment>
<dbReference type="Gene3D" id="3.10.450.50">
    <property type="match status" value="1"/>
</dbReference>
<keyword evidence="2" id="KW-1185">Reference proteome</keyword>
<dbReference type="InterPro" id="IPR032710">
    <property type="entry name" value="NTF2-like_dom_sf"/>
</dbReference>
<name>A0ABU8FAW3_9BACI</name>